<evidence type="ECO:0000256" key="1">
    <source>
        <dbReference type="ARBA" id="ARBA00001971"/>
    </source>
</evidence>
<keyword evidence="11" id="KW-0472">Membrane</keyword>
<evidence type="ECO:0000256" key="3">
    <source>
        <dbReference type="ARBA" id="ARBA00010617"/>
    </source>
</evidence>
<sequence length="497" mass="56935">MLFTLLLCLTLLVIFIFLIQNLRTFKKPPLPPGPRGLPIIGNLHQLDNSIICLQLWQLSNKYGPIFSLQLGLRQAIVISSPKLAKEILKTHDLEFCGRPKLLGQQKLSYNGSDIVFSPYNEYWREIRKICAIHIFSSKRVSTFSSIRKFEVKHMIEKIRGHASSSGVTNLSELLTSLSSTIICRIAFGRRYDDEGSERNRFHRLLGDFQAVVGSFFISDYIPFTSWIDRLKGLHALLERSFTNLDKFYSEVIDEHVIVNRERSEEQDIVDVLLRLKNEHSLSIDLTLDHVKGIMMDMLVAATETTAATLVWAMTALIKNPRIMKRAQVEIRNIGGKKEFLDEDDVNKLSYLSTIIKETLRLHPPVPLLVHRESNEECIINGYRIPAKTMVFVNAWVIHRDPEFWKNPEVFYPERFLGNTTDFLGQDFELIPFGAGRRICPGLPMAVVTLELVLANLIHSFDWELPQGMKKEDIDHEVLPGITQHKKNQLCLCAKAKS</sequence>
<name>A0ABD1MP18_9FABA</name>
<keyword evidence="8 13" id="KW-0560">Oxidoreductase</keyword>
<dbReference type="GO" id="GO:0016020">
    <property type="term" value="C:membrane"/>
    <property type="evidence" value="ECO:0007669"/>
    <property type="project" value="UniProtKB-SubCell"/>
</dbReference>
<evidence type="ECO:0000256" key="11">
    <source>
        <dbReference type="ARBA" id="ARBA00023136"/>
    </source>
</evidence>
<dbReference type="PRINTS" id="PR00463">
    <property type="entry name" value="EP450I"/>
</dbReference>
<accession>A0ABD1MP18</accession>
<keyword evidence="9 12" id="KW-0408">Iron</keyword>
<comment type="subcellular location">
    <subcellularLocation>
        <location evidence="2">Membrane</location>
        <topology evidence="2">Single-pass membrane protein</topology>
    </subcellularLocation>
</comment>
<keyword evidence="6 12" id="KW-0479">Metal-binding</keyword>
<feature type="binding site" description="axial binding residue" evidence="12">
    <location>
        <position position="439"/>
    </location>
    <ligand>
        <name>heme</name>
        <dbReference type="ChEBI" id="CHEBI:30413"/>
    </ligand>
    <ligandPart>
        <name>Fe</name>
        <dbReference type="ChEBI" id="CHEBI:18248"/>
    </ligandPart>
</feature>
<keyword evidence="4 12" id="KW-0349">Heme</keyword>
<gene>
    <name evidence="14" type="ORF">Fmac_012001</name>
</gene>
<dbReference type="PRINTS" id="PR00385">
    <property type="entry name" value="P450"/>
</dbReference>
<dbReference type="Pfam" id="PF00067">
    <property type="entry name" value="p450"/>
    <property type="match status" value="1"/>
</dbReference>
<keyword evidence="7" id="KW-1133">Transmembrane helix</keyword>
<evidence type="ECO:0000256" key="13">
    <source>
        <dbReference type="RuleBase" id="RU000461"/>
    </source>
</evidence>
<dbReference type="InterPro" id="IPR036396">
    <property type="entry name" value="Cyt_P450_sf"/>
</dbReference>
<evidence type="ECO:0000313" key="15">
    <source>
        <dbReference type="Proteomes" id="UP001603857"/>
    </source>
</evidence>
<dbReference type="PROSITE" id="PS00086">
    <property type="entry name" value="CYTOCHROME_P450"/>
    <property type="match status" value="1"/>
</dbReference>
<comment type="caution">
    <text evidence="14">The sequence shown here is derived from an EMBL/GenBank/DDBJ whole genome shotgun (WGS) entry which is preliminary data.</text>
</comment>
<evidence type="ECO:0000256" key="10">
    <source>
        <dbReference type="ARBA" id="ARBA00023033"/>
    </source>
</evidence>
<evidence type="ECO:0000256" key="8">
    <source>
        <dbReference type="ARBA" id="ARBA00023002"/>
    </source>
</evidence>
<comment type="cofactor">
    <cofactor evidence="1 12">
        <name>heme</name>
        <dbReference type="ChEBI" id="CHEBI:30413"/>
    </cofactor>
</comment>
<dbReference type="EMBL" id="JBGMDY010000004">
    <property type="protein sequence ID" value="KAL2337555.1"/>
    <property type="molecule type" value="Genomic_DNA"/>
</dbReference>
<organism evidence="14 15">
    <name type="scientific">Flemingia macrophylla</name>
    <dbReference type="NCBI Taxonomy" id="520843"/>
    <lineage>
        <taxon>Eukaryota</taxon>
        <taxon>Viridiplantae</taxon>
        <taxon>Streptophyta</taxon>
        <taxon>Embryophyta</taxon>
        <taxon>Tracheophyta</taxon>
        <taxon>Spermatophyta</taxon>
        <taxon>Magnoliopsida</taxon>
        <taxon>eudicotyledons</taxon>
        <taxon>Gunneridae</taxon>
        <taxon>Pentapetalae</taxon>
        <taxon>rosids</taxon>
        <taxon>fabids</taxon>
        <taxon>Fabales</taxon>
        <taxon>Fabaceae</taxon>
        <taxon>Papilionoideae</taxon>
        <taxon>50 kb inversion clade</taxon>
        <taxon>NPAAA clade</taxon>
        <taxon>indigoferoid/millettioid clade</taxon>
        <taxon>Phaseoleae</taxon>
        <taxon>Flemingia</taxon>
    </lineage>
</organism>
<evidence type="ECO:0000256" key="5">
    <source>
        <dbReference type="ARBA" id="ARBA00022692"/>
    </source>
</evidence>
<evidence type="ECO:0000256" key="4">
    <source>
        <dbReference type="ARBA" id="ARBA00022617"/>
    </source>
</evidence>
<evidence type="ECO:0000256" key="2">
    <source>
        <dbReference type="ARBA" id="ARBA00004167"/>
    </source>
</evidence>
<dbReference type="PANTHER" id="PTHR47955">
    <property type="entry name" value="CYTOCHROME P450 FAMILY 71 PROTEIN"/>
    <property type="match status" value="1"/>
</dbReference>
<evidence type="ECO:0000313" key="14">
    <source>
        <dbReference type="EMBL" id="KAL2337555.1"/>
    </source>
</evidence>
<dbReference type="InterPro" id="IPR017972">
    <property type="entry name" value="Cyt_P450_CS"/>
</dbReference>
<keyword evidence="15" id="KW-1185">Reference proteome</keyword>
<proteinExistence type="inferred from homology"/>
<dbReference type="InterPro" id="IPR002401">
    <property type="entry name" value="Cyt_P450_E_grp-I"/>
</dbReference>
<evidence type="ECO:0000256" key="12">
    <source>
        <dbReference type="PIRSR" id="PIRSR602401-1"/>
    </source>
</evidence>
<comment type="similarity">
    <text evidence="3 13">Belongs to the cytochrome P450 family.</text>
</comment>
<dbReference type="CDD" id="cd11072">
    <property type="entry name" value="CYP71-like"/>
    <property type="match status" value="1"/>
</dbReference>
<dbReference type="GO" id="GO:0004497">
    <property type="term" value="F:monooxygenase activity"/>
    <property type="evidence" value="ECO:0007669"/>
    <property type="project" value="UniProtKB-KW"/>
</dbReference>
<dbReference type="FunFam" id="1.10.630.10:FF:000011">
    <property type="entry name" value="Cytochrome P450 83B1"/>
    <property type="match status" value="1"/>
</dbReference>
<dbReference type="PANTHER" id="PTHR47955:SF22">
    <property type="entry name" value="CYTOCHROME P450 83B1-LIKE"/>
    <property type="match status" value="1"/>
</dbReference>
<keyword evidence="5" id="KW-0812">Transmembrane</keyword>
<dbReference type="SUPFAM" id="SSF48264">
    <property type="entry name" value="Cytochrome P450"/>
    <property type="match status" value="1"/>
</dbReference>
<reference evidence="14 15" key="1">
    <citation type="submission" date="2024-08" db="EMBL/GenBank/DDBJ databases">
        <title>Insights into the chromosomal genome structure of Flemingia macrophylla.</title>
        <authorList>
            <person name="Ding Y."/>
            <person name="Zhao Y."/>
            <person name="Bi W."/>
            <person name="Wu M."/>
            <person name="Zhao G."/>
            <person name="Gong Y."/>
            <person name="Li W."/>
            <person name="Zhang P."/>
        </authorList>
    </citation>
    <scope>NUCLEOTIDE SEQUENCE [LARGE SCALE GENOMIC DNA]</scope>
    <source>
        <strain evidence="14">DYQJB</strain>
        <tissue evidence="14">Leaf</tissue>
    </source>
</reference>
<dbReference type="GO" id="GO:0046872">
    <property type="term" value="F:metal ion binding"/>
    <property type="evidence" value="ECO:0007669"/>
    <property type="project" value="UniProtKB-KW"/>
</dbReference>
<dbReference type="Gene3D" id="1.10.630.10">
    <property type="entry name" value="Cytochrome P450"/>
    <property type="match status" value="1"/>
</dbReference>
<dbReference type="InterPro" id="IPR001128">
    <property type="entry name" value="Cyt_P450"/>
</dbReference>
<evidence type="ECO:0008006" key="16">
    <source>
        <dbReference type="Google" id="ProtNLM"/>
    </source>
</evidence>
<keyword evidence="10 13" id="KW-0503">Monooxygenase</keyword>
<evidence type="ECO:0000256" key="9">
    <source>
        <dbReference type="ARBA" id="ARBA00023004"/>
    </source>
</evidence>
<protein>
    <recommendedName>
        <fullName evidence="16">Cytochrome P450</fullName>
    </recommendedName>
</protein>
<evidence type="ECO:0000256" key="7">
    <source>
        <dbReference type="ARBA" id="ARBA00022989"/>
    </source>
</evidence>
<dbReference type="AlphaFoldDB" id="A0ABD1MP18"/>
<evidence type="ECO:0000256" key="6">
    <source>
        <dbReference type="ARBA" id="ARBA00022723"/>
    </source>
</evidence>
<dbReference type="Proteomes" id="UP001603857">
    <property type="component" value="Unassembled WGS sequence"/>
</dbReference>